<feature type="region of interest" description="Disordered" evidence="1">
    <location>
        <begin position="70"/>
        <end position="206"/>
    </location>
</feature>
<gene>
    <name evidence="2" type="ORF">Ahy_B01g051964</name>
</gene>
<accession>A0A445AN73</accession>
<protein>
    <submittedName>
        <fullName evidence="2">Uncharacterized protein</fullName>
    </submittedName>
</protein>
<organism evidence="2 3">
    <name type="scientific">Arachis hypogaea</name>
    <name type="common">Peanut</name>
    <dbReference type="NCBI Taxonomy" id="3818"/>
    <lineage>
        <taxon>Eukaryota</taxon>
        <taxon>Viridiplantae</taxon>
        <taxon>Streptophyta</taxon>
        <taxon>Embryophyta</taxon>
        <taxon>Tracheophyta</taxon>
        <taxon>Spermatophyta</taxon>
        <taxon>Magnoliopsida</taxon>
        <taxon>eudicotyledons</taxon>
        <taxon>Gunneridae</taxon>
        <taxon>Pentapetalae</taxon>
        <taxon>rosids</taxon>
        <taxon>fabids</taxon>
        <taxon>Fabales</taxon>
        <taxon>Fabaceae</taxon>
        <taxon>Papilionoideae</taxon>
        <taxon>50 kb inversion clade</taxon>
        <taxon>dalbergioids sensu lato</taxon>
        <taxon>Dalbergieae</taxon>
        <taxon>Pterocarpus clade</taxon>
        <taxon>Arachis</taxon>
    </lineage>
</organism>
<sequence>MKAVVWSVEVVGVEGYGKLCVERKLPSSTEVRVIMKKPVPNVQPRDLPPIGLYVSEEVSDDDDPIYEYASEELHTPDQSQTQTESLAENSAVQEKSTNHVISQNAAATTPSAPVQIPFKPPSQQPRMGQPKTPATSSKFRPKQTIRRPRASTNSPSNPPATPPPDTTQTQSTSASVATSEETFKVAGSEAIGMNFIPTPVSKNQKN</sequence>
<evidence type="ECO:0000313" key="3">
    <source>
        <dbReference type="Proteomes" id="UP000289738"/>
    </source>
</evidence>
<dbReference type="AlphaFoldDB" id="A0A445AN73"/>
<proteinExistence type="predicted"/>
<comment type="caution">
    <text evidence="2">The sequence shown here is derived from an EMBL/GenBank/DDBJ whole genome shotgun (WGS) entry which is preliminary data.</text>
</comment>
<feature type="compositionally biased region" description="Pro residues" evidence="1">
    <location>
        <begin position="156"/>
        <end position="165"/>
    </location>
</feature>
<keyword evidence="3" id="KW-1185">Reference proteome</keyword>
<evidence type="ECO:0000313" key="2">
    <source>
        <dbReference type="EMBL" id="RYR27892.1"/>
    </source>
</evidence>
<dbReference type="Proteomes" id="UP000289738">
    <property type="component" value="Chromosome B01"/>
</dbReference>
<dbReference type="EMBL" id="SDMP01000011">
    <property type="protein sequence ID" value="RYR27892.1"/>
    <property type="molecule type" value="Genomic_DNA"/>
</dbReference>
<feature type="compositionally biased region" description="Polar residues" evidence="1">
    <location>
        <begin position="76"/>
        <end position="112"/>
    </location>
</feature>
<evidence type="ECO:0000256" key="1">
    <source>
        <dbReference type="SAM" id="MobiDB-lite"/>
    </source>
</evidence>
<feature type="compositionally biased region" description="Low complexity" evidence="1">
    <location>
        <begin position="166"/>
        <end position="179"/>
    </location>
</feature>
<name>A0A445AN73_ARAHY</name>
<feature type="compositionally biased region" description="Basic residues" evidence="1">
    <location>
        <begin position="139"/>
        <end position="149"/>
    </location>
</feature>
<reference evidence="2 3" key="1">
    <citation type="submission" date="2019-01" db="EMBL/GenBank/DDBJ databases">
        <title>Sequencing of cultivated peanut Arachis hypogaea provides insights into genome evolution and oil improvement.</title>
        <authorList>
            <person name="Chen X."/>
        </authorList>
    </citation>
    <scope>NUCLEOTIDE SEQUENCE [LARGE SCALE GENOMIC DNA]</scope>
    <source>
        <strain evidence="3">cv. Fuhuasheng</strain>
        <tissue evidence="2">Leaves</tissue>
    </source>
</reference>